<evidence type="ECO:0000259" key="3">
    <source>
        <dbReference type="PROSITE" id="PS51468"/>
    </source>
</evidence>
<dbReference type="PROSITE" id="PS50234">
    <property type="entry name" value="VWFA"/>
    <property type="match status" value="1"/>
</dbReference>
<feature type="region of interest" description="Disordered" evidence="1">
    <location>
        <begin position="696"/>
        <end position="715"/>
    </location>
</feature>
<feature type="domain" description="VWFA" evidence="2">
    <location>
        <begin position="290"/>
        <end position="462"/>
    </location>
</feature>
<dbReference type="Gene3D" id="3.40.50.410">
    <property type="entry name" value="von Willebrand factor, type A domain"/>
    <property type="match status" value="1"/>
</dbReference>
<dbReference type="InterPro" id="IPR002035">
    <property type="entry name" value="VWF_A"/>
</dbReference>
<dbReference type="PANTHER" id="PTHR46299">
    <property type="entry name" value="VON WILLEBRAND FACTOR A DOMAIN-CONTAINING PROTEIN 5B2-RELATED"/>
    <property type="match status" value="1"/>
</dbReference>
<proteinExistence type="predicted"/>
<dbReference type="OrthoDB" id="1729737at2759"/>
<evidence type="ECO:0000256" key="1">
    <source>
        <dbReference type="SAM" id="MobiDB-lite"/>
    </source>
</evidence>
<name>A0A2B4RTS2_STYPI</name>
<protein>
    <submittedName>
        <fullName evidence="4">von Willebrand factor A domain-containing protein 5B1</fullName>
    </submittedName>
</protein>
<dbReference type="STRING" id="50429.A0A2B4RTS2"/>
<evidence type="ECO:0000313" key="4">
    <source>
        <dbReference type="EMBL" id="PFX19950.1"/>
    </source>
</evidence>
<dbReference type="SMART" id="SM00327">
    <property type="entry name" value="VWA"/>
    <property type="match status" value="1"/>
</dbReference>
<dbReference type="Pfam" id="PF13768">
    <property type="entry name" value="VWA_3"/>
    <property type="match status" value="1"/>
</dbReference>
<evidence type="ECO:0000259" key="2">
    <source>
        <dbReference type="PROSITE" id="PS50234"/>
    </source>
</evidence>
<dbReference type="Proteomes" id="UP000225706">
    <property type="component" value="Unassembled WGS sequence"/>
</dbReference>
<dbReference type="AlphaFoldDB" id="A0A2B4RTS2"/>
<dbReference type="InterPro" id="IPR052627">
    <property type="entry name" value="VWA_domain-containing"/>
</dbReference>
<feature type="domain" description="VIT" evidence="3">
    <location>
        <begin position="1"/>
        <end position="119"/>
    </location>
</feature>
<dbReference type="Pfam" id="PF13757">
    <property type="entry name" value="VIT_2"/>
    <property type="match status" value="1"/>
</dbReference>
<evidence type="ECO:0000313" key="5">
    <source>
        <dbReference type="Proteomes" id="UP000225706"/>
    </source>
</evidence>
<dbReference type="EMBL" id="LSMT01000337">
    <property type="protein sequence ID" value="PFX19950.1"/>
    <property type="molecule type" value="Genomic_DNA"/>
</dbReference>
<dbReference type="PANTHER" id="PTHR46299:SF4">
    <property type="entry name" value="VON WILLEBRAND FACTOR A DOMAIN-CONTAINING PROTEIN 5B1-LIKE"/>
    <property type="match status" value="1"/>
</dbReference>
<dbReference type="PROSITE" id="PS51468">
    <property type="entry name" value="VIT"/>
    <property type="match status" value="1"/>
</dbReference>
<gene>
    <name evidence="4" type="primary">Vwa5b1</name>
    <name evidence="4" type="ORF">AWC38_SpisGene15631</name>
</gene>
<dbReference type="InterPro" id="IPR036465">
    <property type="entry name" value="vWFA_dom_sf"/>
</dbReference>
<dbReference type="SUPFAM" id="SSF53300">
    <property type="entry name" value="vWA-like"/>
    <property type="match status" value="1"/>
</dbReference>
<keyword evidence="5" id="KW-1185">Reference proteome</keyword>
<organism evidence="4 5">
    <name type="scientific">Stylophora pistillata</name>
    <name type="common">Smooth cauliflower coral</name>
    <dbReference type="NCBI Taxonomy" id="50429"/>
    <lineage>
        <taxon>Eukaryota</taxon>
        <taxon>Metazoa</taxon>
        <taxon>Cnidaria</taxon>
        <taxon>Anthozoa</taxon>
        <taxon>Hexacorallia</taxon>
        <taxon>Scleractinia</taxon>
        <taxon>Astrocoeniina</taxon>
        <taxon>Pocilloporidae</taxon>
        <taxon>Stylophora</taxon>
    </lineage>
</organism>
<feature type="region of interest" description="Disordered" evidence="1">
    <location>
        <begin position="614"/>
        <end position="656"/>
    </location>
</feature>
<feature type="region of interest" description="Disordered" evidence="1">
    <location>
        <begin position="899"/>
        <end position="1015"/>
    </location>
</feature>
<reference evidence="5" key="1">
    <citation type="journal article" date="2017" name="bioRxiv">
        <title>Comparative analysis of the genomes of Stylophora pistillata and Acropora digitifera provides evidence for extensive differences between species of corals.</title>
        <authorList>
            <person name="Voolstra C.R."/>
            <person name="Li Y."/>
            <person name="Liew Y.J."/>
            <person name="Baumgarten S."/>
            <person name="Zoccola D."/>
            <person name="Flot J.-F."/>
            <person name="Tambutte S."/>
            <person name="Allemand D."/>
            <person name="Aranda M."/>
        </authorList>
    </citation>
    <scope>NUCLEOTIDE SEQUENCE [LARGE SCALE GENOMIC DNA]</scope>
</reference>
<accession>A0A2B4RTS2</accession>
<dbReference type="InterPro" id="IPR013694">
    <property type="entry name" value="VIT"/>
</dbReference>
<sequence>MSGLVNRHTNSGLQLKASSIFAEVNGFAARVLATLTYYNDCEYDVEGLFIFPQDERATVVEFEATIEERHVSTQVSETITRNSEKHTFALEERDDDLFSLSLGRIPPLTSVFVQVTLITELGTDEATGGSLFILPSVFTPRLTNDENEETDLYGSQMLITNIPRKTQEPYSFELQLEVAAPCLLAGCSSRTHAIQVDADCRATNASRIHITIAEAHTYDRELEVVLHLSHPFDPYVLIEEGKKGFNSSQRAQAEMDHCANQSDILEDFHKNAAIMINYTPRLPSVRGIGEYIFLVDRSGSMSGDHIFHVKETLILFLKSLPTNCYFNVIGFGSYYRSLFQDSQPYNEANLGTACAYVHKMRADLGGSNLLLPLEFIFEKPTKLGVGRTVFMLTDGGISNTVEVVDFVRRNSYTTRFYTFGIGPEACPHLVQGVAGAGRGQAYFIADDERMPVKVMQALADALQPAITDLEVSWHLPDGYDVIQTPQLLPFVQSNKRLVIYGILYRPPGDEKESPRTPIKRKMDWSMRSFSNSSVKVFWFEDECDLLAEDQLLLEAEESLHLSGDDFEKEDVYRDEGGLPVQESFDADMESVPEPDTIEALADGLLKRMYKGLSQEKDDEAEDGKAQSSDKLQNKEHCESCGAEEEDSVTDKPSNNSEVRERNINALHFTNHRPANTLFQDNVSDGFISAVQRREEFPKDEDLADNSHEHQRSPKLARAYERDSGVGFSMEDSDKSPDEGKKTIAELDGEVDEEDEEAYALFRTSGSPALEEFDCSRQTAVHIYKNSEFLSQLGVPADFGAVNIKGFLGDEEIEQVIPFPVNRCGGSSKRPTIHQLLARSLIRELQSSIESKSVETMEVVKRISELSSVHSRHTALVARDQYCYDDQVLSALQFPQKENIPGFGSRKVKVPERGSGFTEGLGRRLPSPDGSDQDISPYFAEGGTNSAHESGEEPLDFYRLERTGTPESQPEEGGPRKDGDSSLSSPSRSPRKQVPPLSTRCVLGERQQNPSKVKPKLLDSSSLDTYWCSGVKQHLSFVRMVSLQYAQGNWNLDSVFAEILGLPLSGLQQASPLADHSVFVAEDLQELMNSDKYDNTSQLWATSLALSWLHRKRPQFEAEWSLAAKKAQLWMDGTGCPRGFSRDDLKALAYQALLLLETESRKTSVCGAPEGKIGACE</sequence>
<comment type="caution">
    <text evidence="4">The sequence shown here is derived from an EMBL/GenBank/DDBJ whole genome shotgun (WGS) entry which is preliminary data.</text>
</comment>